<name>A0ACC4AKU8_POPAL</name>
<organism evidence="1 2">
    <name type="scientific">Populus alba</name>
    <name type="common">White poplar</name>
    <dbReference type="NCBI Taxonomy" id="43335"/>
    <lineage>
        <taxon>Eukaryota</taxon>
        <taxon>Viridiplantae</taxon>
        <taxon>Streptophyta</taxon>
        <taxon>Embryophyta</taxon>
        <taxon>Tracheophyta</taxon>
        <taxon>Spermatophyta</taxon>
        <taxon>Magnoliopsida</taxon>
        <taxon>eudicotyledons</taxon>
        <taxon>Gunneridae</taxon>
        <taxon>Pentapetalae</taxon>
        <taxon>rosids</taxon>
        <taxon>fabids</taxon>
        <taxon>Malpighiales</taxon>
        <taxon>Salicaceae</taxon>
        <taxon>Saliceae</taxon>
        <taxon>Populus</taxon>
    </lineage>
</organism>
<reference evidence="1 2" key="1">
    <citation type="journal article" date="2024" name="Plant Biotechnol. J.">
        <title>Genome and CRISPR/Cas9 system of a widespread forest tree (Populus alba) in the world.</title>
        <authorList>
            <person name="Liu Y.J."/>
            <person name="Jiang P.F."/>
            <person name="Han X.M."/>
            <person name="Li X.Y."/>
            <person name="Wang H.M."/>
            <person name="Wang Y.J."/>
            <person name="Wang X.X."/>
            <person name="Zeng Q.Y."/>
        </authorList>
    </citation>
    <scope>NUCLEOTIDE SEQUENCE [LARGE SCALE GENOMIC DNA]</scope>
    <source>
        <strain evidence="2">cv. PAL-ZL1</strain>
    </source>
</reference>
<keyword evidence="2" id="KW-1185">Reference proteome</keyword>
<proteinExistence type="predicted"/>
<dbReference type="EMBL" id="RCHU02000018">
    <property type="protein sequence ID" value="KAL3566863.1"/>
    <property type="molecule type" value="Genomic_DNA"/>
</dbReference>
<dbReference type="Proteomes" id="UP000309997">
    <property type="component" value="Unassembled WGS sequence"/>
</dbReference>
<evidence type="ECO:0000313" key="1">
    <source>
        <dbReference type="EMBL" id="KAL3566863.1"/>
    </source>
</evidence>
<comment type="caution">
    <text evidence="1">The sequence shown here is derived from an EMBL/GenBank/DDBJ whole genome shotgun (WGS) entry which is preliminary data.</text>
</comment>
<protein>
    <submittedName>
        <fullName evidence="1">Uncharacterized protein</fullName>
    </submittedName>
</protein>
<gene>
    <name evidence="1" type="ORF">D5086_032278</name>
</gene>
<accession>A0ACC4AKU8</accession>
<sequence length="134" mass="14921">MDIRKQNLPFISIIHLHPLNHAYDLACIGWTASAGARQLKNFQPFSPVRLEMVAFKGILFDVPLGQDMFVGGKLTKSTQNPNPKGCSHHNERIKIIQLDVDINWSAVATISSRMDVWRPFAATFNAMLGSSITS</sequence>
<evidence type="ECO:0000313" key="2">
    <source>
        <dbReference type="Proteomes" id="UP000309997"/>
    </source>
</evidence>